<keyword evidence="8" id="KW-1185">Reference proteome</keyword>
<evidence type="ECO:0000313" key="8">
    <source>
        <dbReference type="Proteomes" id="UP000029665"/>
    </source>
</evidence>
<dbReference type="PROSITE" id="PS50003">
    <property type="entry name" value="PH_DOMAIN"/>
    <property type="match status" value="1"/>
</dbReference>
<feature type="region of interest" description="Disordered" evidence="3">
    <location>
        <begin position="1439"/>
        <end position="1468"/>
    </location>
</feature>
<feature type="region of interest" description="Disordered" evidence="3">
    <location>
        <begin position="1"/>
        <end position="418"/>
    </location>
</feature>
<dbReference type="SUPFAM" id="SSF48065">
    <property type="entry name" value="DBL homology domain (DH-domain)"/>
    <property type="match status" value="1"/>
</dbReference>
<dbReference type="InterPro" id="IPR001180">
    <property type="entry name" value="CNH_dom"/>
</dbReference>
<dbReference type="InterPro" id="IPR011993">
    <property type="entry name" value="PH-like_dom_sf"/>
</dbReference>
<name>A0A060S6F4_PYCCI</name>
<dbReference type="PANTHER" id="PTHR46572">
    <property type="entry name" value="RHO1 GDP-GTP EXCHANGE PROTEIN 1-RELATED"/>
    <property type="match status" value="1"/>
</dbReference>
<feature type="domain" description="PH" evidence="4">
    <location>
        <begin position="916"/>
        <end position="1045"/>
    </location>
</feature>
<feature type="compositionally biased region" description="Pro residues" evidence="3">
    <location>
        <begin position="101"/>
        <end position="118"/>
    </location>
</feature>
<proteinExistence type="predicted"/>
<feature type="compositionally biased region" description="Polar residues" evidence="3">
    <location>
        <begin position="277"/>
        <end position="309"/>
    </location>
</feature>
<feature type="compositionally biased region" description="Low complexity" evidence="3">
    <location>
        <begin position="583"/>
        <end position="597"/>
    </location>
</feature>
<feature type="domain" description="CNH" evidence="6">
    <location>
        <begin position="1067"/>
        <end position="1362"/>
    </location>
</feature>
<feature type="compositionally biased region" description="Basic and acidic residues" evidence="3">
    <location>
        <begin position="1"/>
        <end position="15"/>
    </location>
</feature>
<feature type="compositionally biased region" description="Pro residues" evidence="3">
    <location>
        <begin position="1451"/>
        <end position="1468"/>
    </location>
</feature>
<dbReference type="PROSITE" id="PS50010">
    <property type="entry name" value="DH_2"/>
    <property type="match status" value="1"/>
</dbReference>
<dbReference type="InterPro" id="IPR036390">
    <property type="entry name" value="WH_DNA-bd_sf"/>
</dbReference>
<dbReference type="Pfam" id="PF15405">
    <property type="entry name" value="PH_5"/>
    <property type="match status" value="1"/>
</dbReference>
<dbReference type="InterPro" id="IPR000219">
    <property type="entry name" value="DH_dom"/>
</dbReference>
<comment type="caution">
    <text evidence="7">The sequence shown here is derived from an EMBL/GenBank/DDBJ whole genome shotgun (WGS) entry which is preliminary data.</text>
</comment>
<dbReference type="SUPFAM" id="SSF46785">
    <property type="entry name" value="Winged helix' DNA-binding domain"/>
    <property type="match status" value="1"/>
</dbReference>
<dbReference type="OrthoDB" id="2272012at2759"/>
<dbReference type="GO" id="GO:0035556">
    <property type="term" value="P:intracellular signal transduction"/>
    <property type="evidence" value="ECO:0007669"/>
    <property type="project" value="InterPro"/>
</dbReference>
<evidence type="ECO:0000259" key="5">
    <source>
        <dbReference type="PROSITE" id="PS50010"/>
    </source>
</evidence>
<feature type="compositionally biased region" description="Low complexity" evidence="3">
    <location>
        <begin position="214"/>
        <end position="229"/>
    </location>
</feature>
<dbReference type="InterPro" id="IPR041675">
    <property type="entry name" value="PH_5"/>
</dbReference>
<evidence type="ECO:0000256" key="3">
    <source>
        <dbReference type="SAM" id="MobiDB-lite"/>
    </source>
</evidence>
<dbReference type="HOGENOM" id="CLU_001251_5_0_1"/>
<feature type="compositionally biased region" description="Polar residues" evidence="3">
    <location>
        <begin position="183"/>
        <end position="198"/>
    </location>
</feature>
<dbReference type="EMBL" id="CCBP010000055">
    <property type="protein sequence ID" value="CDO69776.1"/>
    <property type="molecule type" value="Genomic_DNA"/>
</dbReference>
<dbReference type="Gene3D" id="1.10.10.10">
    <property type="entry name" value="Winged helix-like DNA-binding domain superfamily/Winged helix DNA-binding domain"/>
    <property type="match status" value="1"/>
</dbReference>
<accession>A0A060S6F4</accession>
<dbReference type="CDD" id="cd00160">
    <property type="entry name" value="RhoGEF"/>
    <property type="match status" value="1"/>
</dbReference>
<dbReference type="Gene3D" id="2.30.29.30">
    <property type="entry name" value="Pleckstrin-homology domain (PH domain)/Phosphotyrosine-binding domain (PTB)"/>
    <property type="match status" value="1"/>
</dbReference>
<reference evidence="7" key="1">
    <citation type="submission" date="2014-01" db="EMBL/GenBank/DDBJ databases">
        <title>The genome of the white-rot fungus Pycnoporus cinnabarinus: a basidiomycete model with a versatile arsenal for lignocellulosic biomass breakdown.</title>
        <authorList>
            <person name="Levasseur A."/>
            <person name="Lomascolo A."/>
            <person name="Ruiz-Duenas F.J."/>
            <person name="Uzan E."/>
            <person name="Piumi F."/>
            <person name="Kues U."/>
            <person name="Ram A.F.J."/>
            <person name="Murat C."/>
            <person name="Haon M."/>
            <person name="Benoit I."/>
            <person name="Arfi Y."/>
            <person name="Chevret D."/>
            <person name="Drula E."/>
            <person name="Kwon M.J."/>
            <person name="Gouret P."/>
            <person name="Lesage-Meessen L."/>
            <person name="Lombard V."/>
            <person name="Mariette J."/>
            <person name="Noirot C."/>
            <person name="Park J."/>
            <person name="Patyshakuliyeva A."/>
            <person name="Wieneger R.A.B."/>
            <person name="Wosten H.A.B."/>
            <person name="Martin F."/>
            <person name="Coutinho P.M."/>
            <person name="de Vries R."/>
            <person name="Martinez A.T."/>
            <person name="Klopp C."/>
            <person name="Pontarotti P."/>
            <person name="Henrissat B."/>
            <person name="Record E."/>
        </authorList>
    </citation>
    <scope>NUCLEOTIDE SEQUENCE [LARGE SCALE GENOMIC DNA]</scope>
    <source>
        <strain evidence="7">BRFM137</strain>
    </source>
</reference>
<dbReference type="Pfam" id="PF00621">
    <property type="entry name" value="RhoGEF"/>
    <property type="match status" value="1"/>
</dbReference>
<feature type="compositionally biased region" description="Low complexity" evidence="3">
    <location>
        <begin position="44"/>
        <end position="67"/>
    </location>
</feature>
<dbReference type="Proteomes" id="UP000029665">
    <property type="component" value="Unassembled WGS sequence"/>
</dbReference>
<dbReference type="SMART" id="SM00036">
    <property type="entry name" value="CNH"/>
    <property type="match status" value="1"/>
</dbReference>
<dbReference type="SMART" id="SM00325">
    <property type="entry name" value="RhoGEF"/>
    <property type="match status" value="1"/>
</dbReference>
<evidence type="ECO:0000259" key="6">
    <source>
        <dbReference type="PROSITE" id="PS50219"/>
    </source>
</evidence>
<dbReference type="Pfam" id="PF00610">
    <property type="entry name" value="DEP"/>
    <property type="match status" value="1"/>
</dbReference>
<dbReference type="CDD" id="cd04435">
    <property type="entry name" value="DEP_fRom2"/>
    <property type="match status" value="1"/>
</dbReference>
<feature type="compositionally biased region" description="Gly residues" evidence="3">
    <location>
        <begin position="541"/>
        <end position="555"/>
    </location>
</feature>
<dbReference type="InterPro" id="IPR036388">
    <property type="entry name" value="WH-like_DNA-bd_sf"/>
</dbReference>
<keyword evidence="1" id="KW-0597">Phosphoprotein</keyword>
<gene>
    <name evidence="7" type="ORF">BN946_scf184766.g21</name>
</gene>
<dbReference type="InterPro" id="IPR001849">
    <property type="entry name" value="PH_domain"/>
</dbReference>
<dbReference type="InterPro" id="IPR052233">
    <property type="entry name" value="Rho-type_GEFs"/>
</dbReference>
<feature type="compositionally biased region" description="Polar residues" evidence="3">
    <location>
        <begin position="320"/>
        <end position="336"/>
    </location>
</feature>
<dbReference type="SMART" id="SM00233">
    <property type="entry name" value="PH"/>
    <property type="match status" value="1"/>
</dbReference>
<organism evidence="7 8">
    <name type="scientific">Pycnoporus cinnabarinus</name>
    <name type="common">Cinnabar-red polypore</name>
    <name type="synonym">Trametes cinnabarina</name>
    <dbReference type="NCBI Taxonomy" id="5643"/>
    <lineage>
        <taxon>Eukaryota</taxon>
        <taxon>Fungi</taxon>
        <taxon>Dikarya</taxon>
        <taxon>Basidiomycota</taxon>
        <taxon>Agaricomycotina</taxon>
        <taxon>Agaricomycetes</taxon>
        <taxon>Polyporales</taxon>
        <taxon>Polyporaceae</taxon>
        <taxon>Trametes</taxon>
    </lineage>
</organism>
<evidence type="ECO:0008006" key="9">
    <source>
        <dbReference type="Google" id="ProtNLM"/>
    </source>
</evidence>
<evidence type="ECO:0000259" key="4">
    <source>
        <dbReference type="PROSITE" id="PS50003"/>
    </source>
</evidence>
<dbReference type="SMART" id="SM00049">
    <property type="entry name" value="DEP"/>
    <property type="match status" value="1"/>
</dbReference>
<feature type="region of interest" description="Disordered" evidence="3">
    <location>
        <begin position="537"/>
        <end position="611"/>
    </location>
</feature>
<dbReference type="SUPFAM" id="SSF50729">
    <property type="entry name" value="PH domain-like"/>
    <property type="match status" value="1"/>
</dbReference>
<evidence type="ECO:0000256" key="1">
    <source>
        <dbReference type="ARBA" id="ARBA00022553"/>
    </source>
</evidence>
<dbReference type="InterPro" id="IPR000591">
    <property type="entry name" value="DEP_dom"/>
</dbReference>
<dbReference type="GO" id="GO:0005085">
    <property type="term" value="F:guanyl-nucleotide exchange factor activity"/>
    <property type="evidence" value="ECO:0007669"/>
    <property type="project" value="UniProtKB-KW"/>
</dbReference>
<evidence type="ECO:0000256" key="2">
    <source>
        <dbReference type="ARBA" id="ARBA00022658"/>
    </source>
</evidence>
<dbReference type="Pfam" id="PF00780">
    <property type="entry name" value="CNH"/>
    <property type="match status" value="1"/>
</dbReference>
<protein>
    <recommendedName>
        <fullName evidence="9">CNH-domain-containing protein</fullName>
    </recommendedName>
</protein>
<feature type="domain" description="DH" evidence="5">
    <location>
        <begin position="694"/>
        <end position="881"/>
    </location>
</feature>
<dbReference type="PROSITE" id="PS50219">
    <property type="entry name" value="CNH"/>
    <property type="match status" value="1"/>
</dbReference>
<dbReference type="InterPro" id="IPR035899">
    <property type="entry name" value="DBL_dom_sf"/>
</dbReference>
<dbReference type="Gene3D" id="1.20.900.10">
    <property type="entry name" value="Dbl homology (DH) domain"/>
    <property type="match status" value="1"/>
</dbReference>
<feature type="compositionally biased region" description="Pro residues" evidence="3">
    <location>
        <begin position="33"/>
        <end position="43"/>
    </location>
</feature>
<feature type="compositionally biased region" description="Low complexity" evidence="3">
    <location>
        <begin position="556"/>
        <end position="568"/>
    </location>
</feature>
<feature type="compositionally biased region" description="Low complexity" evidence="3">
    <location>
        <begin position="119"/>
        <end position="134"/>
    </location>
</feature>
<dbReference type="OMA" id="CFRQKII"/>
<evidence type="ECO:0000313" key="7">
    <source>
        <dbReference type="EMBL" id="CDO69776.1"/>
    </source>
</evidence>
<dbReference type="PANTHER" id="PTHR46572:SF2">
    <property type="entry name" value="RHO1 GDP-GTP EXCHANGE PROTEIN 1-RELATED"/>
    <property type="match status" value="1"/>
</dbReference>
<sequence length="1468" mass="163033">MDRPIGPRKPDKRNAAYETIFGRPSATHHHPGGPAPPATPYSPSPQSYQYPPPAGQAYPYYPQYGSQLDRRTSTSSFRAPSIQYPPQPGSTQASLRQPSYYPTPVPFNSQLPPPPPGVQQPYLPQYPQQPQQQYAYARSLAPPSIVTRARSVGNSPGIIAPLPEEPPDPGLEELTAKGLTPAQAYQVQVYRNNPTGNQPPNSLPSSPPAPRGPRPLSTPTQQTTSPELPRIGVNIDTDDGRLGIDFSGGNGDSGSPPSEPGTEEDSSELPYSRPQRHSTPNSVRSRLSATSNVASSFEQTHFPSASSSRPYPLQLDTAMATAQATGASISPASSTLVEEPIHPASPPLPGPSGRRSSESAKTLPGPGFHRNRSINDRSRSMSVTMSPQHRAALEGARAGRPPVPSMQPSRDSQAPRPRRAPVVYPALLSRVAEAFKARIQLSDRVKDGLTYKDAFDGREAVDTIAHIIKTTDRNLALLLGRALDAQKFFHAVTYDHRLRDSSHDLYQFRTKLPSPFVSGELTHVPHEHDELIKALGEPLINGGGGGSAGGSGSEAGGDASNKESPSPSAEDDSEKEKKEGSRPGSPSPSVAGASSPVTRPRAGSVSSDDVPLPTGVFTLLTDCYSPTCTRDQLCYSIACPRRLEQQARLNMKPQRELKKQISRESLGELVEPGTLWIHTVPPEVVASVSDTEKKRQEAINEVIYTERDFVRDMEYLRDCWIKPLREQDIIPESRREDFITQVFWNINDIIAVNTRLRDALNKRQKAYAVVEQIGDVLLEAVPHFHPFVSYGAHQLYGKYEFEKEKSTNPAFARFVEETERRPESRKLELNGYLTKPTTRLARYPLLLEAVLKHTPADNPDKTTLPKVVEIVREFLKMVNTETGKAENRFNLLQLDQQLVFRPGEQVDLRLREEGRELIYKGALKKRGGSQGDGGELMVFLFDHALLMVKPKSKTEQYKVYRRPIPLELLLVSAPDEFATQKPQTNRQKQLLKNAPHAPVIPIKDTKGGFSITFVHLGRKYYQITLWASTYVSQRKWVEHIQKQQEVMRERSNVFETVTLSEGFFIGVNKVNCAAPFSQGRKAVYGTDDGVYLSNLLEYNREPVKVLALKDVEQLDVLEEYQLLIVLAERQVLTFPLDALDPLDPLSGLKRAKRIASHISFFKAGVCVGKTLVCVVKSSPLSSTIKALEPIDQNIRGRSKPTFRKLLQGGNDTLRVYKEFYIPVQSSSIHFLKTRLCIGCTNGFEIVDLETLDTQGLLDPADQSLEFVHKRENLKPLAIYRIDNEFLLCYDEFAFYVNKAGWRSRKDFMVYWEGNPTGFALHYPYVLAFEPTFVEIRHVETGAMSQIIQGNNLRCLFADTPPSTTNSANNYYNVYHQGYGYSPYQSPDSGRNSMTSMNGYGSQATVPYANPYAPRPPLGAGRDEILMVSDDRVMRLQMTASARAALQQGPPGQQPQPQPPPPQQPFYGH</sequence>
<keyword evidence="2" id="KW-0344">Guanine-nucleotide releasing factor</keyword>
<feature type="compositionally biased region" description="Pro residues" evidence="3">
    <location>
        <begin position="201"/>
        <end position="213"/>
    </location>
</feature>
<dbReference type="STRING" id="5643.A0A060S6F4"/>